<organism evidence="1 2">
    <name type="scientific">Acrobeloides nanus</name>
    <dbReference type="NCBI Taxonomy" id="290746"/>
    <lineage>
        <taxon>Eukaryota</taxon>
        <taxon>Metazoa</taxon>
        <taxon>Ecdysozoa</taxon>
        <taxon>Nematoda</taxon>
        <taxon>Chromadorea</taxon>
        <taxon>Rhabditida</taxon>
        <taxon>Tylenchina</taxon>
        <taxon>Cephalobomorpha</taxon>
        <taxon>Cephaloboidea</taxon>
        <taxon>Cephalobidae</taxon>
        <taxon>Acrobeloides</taxon>
    </lineage>
</organism>
<sequence>MKIDKDKRIEIIGMYQRGYKRFNELGYAIWGILETAIYGKKFNTIDELKAALRRAWNRIDVNVLASAVDNWPKRLRACVEANSGYFEI</sequence>
<proteinExistence type="predicted"/>
<dbReference type="WBParaSite" id="ACRNAN_scaffold1186.g22587.t1">
    <property type="protein sequence ID" value="ACRNAN_scaffold1186.g22587.t1"/>
    <property type="gene ID" value="ACRNAN_scaffold1186.g22587"/>
</dbReference>
<dbReference type="InterPro" id="IPR036397">
    <property type="entry name" value="RNaseH_sf"/>
</dbReference>
<evidence type="ECO:0000313" key="1">
    <source>
        <dbReference type="Proteomes" id="UP000887540"/>
    </source>
</evidence>
<dbReference type="Proteomes" id="UP000887540">
    <property type="component" value="Unplaced"/>
</dbReference>
<dbReference type="AlphaFoldDB" id="A0A914CLA3"/>
<name>A0A914CLA3_9BILA</name>
<keyword evidence="1" id="KW-1185">Reference proteome</keyword>
<protein>
    <submittedName>
        <fullName evidence="2">Uncharacterized protein</fullName>
    </submittedName>
</protein>
<accession>A0A914CLA3</accession>
<dbReference type="Gene3D" id="3.30.420.10">
    <property type="entry name" value="Ribonuclease H-like superfamily/Ribonuclease H"/>
    <property type="match status" value="1"/>
</dbReference>
<dbReference type="GO" id="GO:0003676">
    <property type="term" value="F:nucleic acid binding"/>
    <property type="evidence" value="ECO:0007669"/>
    <property type="project" value="InterPro"/>
</dbReference>
<evidence type="ECO:0000313" key="2">
    <source>
        <dbReference type="WBParaSite" id="ACRNAN_scaffold1186.g22587.t1"/>
    </source>
</evidence>
<reference evidence="2" key="1">
    <citation type="submission" date="2022-11" db="UniProtKB">
        <authorList>
            <consortium name="WormBaseParasite"/>
        </authorList>
    </citation>
    <scope>IDENTIFICATION</scope>
</reference>